<dbReference type="Gene3D" id="2.40.30.10">
    <property type="entry name" value="Translation factors"/>
    <property type="match status" value="1"/>
</dbReference>
<comment type="similarity">
    <text evidence="1">Belongs to the ferredoxin--NADP reductase type 1 family.</text>
</comment>
<evidence type="ECO:0000256" key="1">
    <source>
        <dbReference type="ARBA" id="ARBA00008312"/>
    </source>
</evidence>
<sequence>MLPVDKPSLKLNAVLALKQEVAPGLAIFRVVPEGWELPDFEPGQFAVLGLPAESPRVAGADPEEPPPKPGTLIRRSYSIASSSRQKEYLEFYLALVRSGALTPRLFALEPGNKLYLGPKFSGLFTLKEVPPDANLVMVATGTGLAPYMSMLRTHLAEGGLRRTAVIHGARHASDLGYRHELEAMERQFPNLVYIPVISRPQEELHRWTGETGYVQDVWRRGVVAQKWGFAPSPEHTHVLLCGNPAMIEDMTALLTAEGFRQHSRTQPGQIHTEKYW</sequence>
<dbReference type="SUPFAM" id="SSF52343">
    <property type="entry name" value="Ferredoxin reductase-like, C-terminal NADP-linked domain"/>
    <property type="match status" value="1"/>
</dbReference>
<evidence type="ECO:0000256" key="2">
    <source>
        <dbReference type="ARBA" id="ARBA00013223"/>
    </source>
</evidence>
<dbReference type="RefSeq" id="WP_038046113.1">
    <property type="nucleotide sequence ID" value="NZ_JMFG01000001.1"/>
</dbReference>
<protein>
    <recommendedName>
        <fullName evidence="2">ferredoxin--NADP(+) reductase</fullName>
        <ecNumber evidence="2">1.18.1.2</ecNumber>
    </recommendedName>
</protein>
<evidence type="ECO:0000259" key="4">
    <source>
        <dbReference type="PROSITE" id="PS51384"/>
    </source>
</evidence>
<dbReference type="PROSITE" id="PS51384">
    <property type="entry name" value="FAD_FR"/>
    <property type="match status" value="1"/>
</dbReference>
<dbReference type="CDD" id="cd06195">
    <property type="entry name" value="FNR1"/>
    <property type="match status" value="1"/>
</dbReference>
<dbReference type="Pfam" id="PF00175">
    <property type="entry name" value="NAD_binding_1"/>
    <property type="match status" value="1"/>
</dbReference>
<evidence type="ECO:0000313" key="7">
    <source>
        <dbReference type="Proteomes" id="UP000027284"/>
    </source>
</evidence>
<keyword evidence="3" id="KW-0547">Nucleotide-binding</keyword>
<dbReference type="PRINTS" id="PR00371">
    <property type="entry name" value="FPNCR"/>
</dbReference>
<keyword evidence="7" id="KW-1185">Reference proteome</keyword>
<dbReference type="Gene3D" id="3.40.50.80">
    <property type="entry name" value="Nucleotide-binding domain of ferredoxin-NADP reductase (FNR) module"/>
    <property type="match status" value="1"/>
</dbReference>
<dbReference type="InterPro" id="IPR051930">
    <property type="entry name" value="FNR_type-1"/>
</dbReference>
<dbReference type="STRING" id="1312852.EG19_00085"/>
<gene>
    <name evidence="6" type="ORF">EG19_00085</name>
    <name evidence="5" type="ORF">ENQ31_00015</name>
</gene>
<proteinExistence type="inferred from homology"/>
<dbReference type="SUPFAM" id="SSF63380">
    <property type="entry name" value="Riboflavin synthase domain-like"/>
    <property type="match status" value="1"/>
</dbReference>
<evidence type="ECO:0000256" key="3">
    <source>
        <dbReference type="ARBA" id="ARBA00022741"/>
    </source>
</evidence>
<dbReference type="InterPro" id="IPR001433">
    <property type="entry name" value="OxRdtase_FAD/NAD-bd"/>
</dbReference>
<dbReference type="EMBL" id="DSMR01000001">
    <property type="protein sequence ID" value="HET46542.1"/>
    <property type="molecule type" value="Genomic_DNA"/>
</dbReference>
<dbReference type="InterPro" id="IPR017938">
    <property type="entry name" value="Riboflavin_synthase-like_b-brl"/>
</dbReference>
<dbReference type="PANTHER" id="PTHR47878:SF2">
    <property type="entry name" value="OXIDOREDUCTASE FAD_NAD(P)-BINDING DOMAIN PROTEIN"/>
    <property type="match status" value="1"/>
</dbReference>
<dbReference type="GO" id="GO:0000166">
    <property type="term" value="F:nucleotide binding"/>
    <property type="evidence" value="ECO:0007669"/>
    <property type="project" value="UniProtKB-KW"/>
</dbReference>
<evidence type="ECO:0000313" key="5">
    <source>
        <dbReference type="EMBL" id="HET46542.1"/>
    </source>
</evidence>
<comment type="caution">
    <text evidence="6">The sequence shown here is derived from an EMBL/GenBank/DDBJ whole genome shotgun (WGS) entry which is preliminary data.</text>
</comment>
<dbReference type="EC" id="1.18.1.2" evidence="2"/>
<dbReference type="Proteomes" id="UP000027284">
    <property type="component" value="Unassembled WGS sequence"/>
</dbReference>
<dbReference type="InterPro" id="IPR039261">
    <property type="entry name" value="FNR_nucleotide-bd"/>
</dbReference>
<dbReference type="InterPro" id="IPR033892">
    <property type="entry name" value="FNR_bac"/>
</dbReference>
<dbReference type="PANTHER" id="PTHR47878">
    <property type="entry name" value="OXIDOREDUCTASE FAD/NAD(P)-BINDING DOMAIN PROTEIN"/>
    <property type="match status" value="1"/>
</dbReference>
<evidence type="ECO:0000313" key="6">
    <source>
        <dbReference type="EMBL" id="KDA55055.1"/>
    </source>
</evidence>
<reference evidence="5" key="2">
    <citation type="journal article" date="2020" name="mSystems">
        <title>Genome- and Community-Level Interaction Insights into Carbon Utilization and Element Cycling Functions of Hydrothermarchaeota in Hydrothermal Sediment.</title>
        <authorList>
            <person name="Zhou Z."/>
            <person name="Liu Y."/>
            <person name="Xu W."/>
            <person name="Pan J."/>
            <person name="Luo Z.H."/>
            <person name="Li M."/>
        </authorList>
    </citation>
    <scope>NUCLEOTIDE SEQUENCE [LARGE SCALE GENOMIC DNA]</scope>
    <source>
        <strain evidence="5">SpSt-299</strain>
    </source>
</reference>
<reference evidence="6 7" key="1">
    <citation type="submission" date="2014-04" db="EMBL/GenBank/DDBJ databases">
        <title>The Genome Sequence of Thermoanaerobaculum aquaticum MP-01, The First Cultivated Group 23 Acidobacterium.</title>
        <authorList>
            <person name="Stamps B.W."/>
            <person name="Losey N.A."/>
            <person name="Lawson P.A."/>
            <person name="Stevenson B.S."/>
        </authorList>
    </citation>
    <scope>NUCLEOTIDE SEQUENCE [LARGE SCALE GENOMIC DNA]</scope>
    <source>
        <strain evidence="6 7">MP-01</strain>
    </source>
</reference>
<name>A0A062Y2P1_9BACT</name>
<dbReference type="OrthoDB" id="9796486at2"/>
<dbReference type="InterPro" id="IPR001709">
    <property type="entry name" value="Flavoprot_Pyr_Nucl_cyt_Rdtase"/>
</dbReference>
<dbReference type="EMBL" id="JMFG01000001">
    <property type="protein sequence ID" value="KDA55055.1"/>
    <property type="molecule type" value="Genomic_DNA"/>
</dbReference>
<dbReference type="PRINTS" id="PR00406">
    <property type="entry name" value="CYTB5RDTASE"/>
</dbReference>
<organism evidence="6 7">
    <name type="scientific">Thermoanaerobaculum aquaticum</name>
    <dbReference type="NCBI Taxonomy" id="1312852"/>
    <lineage>
        <taxon>Bacteria</taxon>
        <taxon>Pseudomonadati</taxon>
        <taxon>Acidobacteriota</taxon>
        <taxon>Thermoanaerobaculia</taxon>
        <taxon>Thermoanaerobaculales</taxon>
        <taxon>Thermoanaerobaculaceae</taxon>
        <taxon>Thermoanaerobaculum</taxon>
    </lineage>
</organism>
<feature type="domain" description="FAD-binding FR-type" evidence="4">
    <location>
        <begin position="8"/>
        <end position="127"/>
    </location>
</feature>
<dbReference type="InterPro" id="IPR017927">
    <property type="entry name" value="FAD-bd_FR_type"/>
</dbReference>
<dbReference type="AlphaFoldDB" id="A0A062Y2P1"/>
<dbReference type="GO" id="GO:0004324">
    <property type="term" value="F:ferredoxin-NADP+ reductase activity"/>
    <property type="evidence" value="ECO:0007669"/>
    <property type="project" value="UniProtKB-EC"/>
</dbReference>
<accession>A0A062Y2P1</accession>